<comment type="caution">
    <text evidence="9">The sequence shown here is derived from an EMBL/GenBank/DDBJ whole genome shotgun (WGS) entry which is preliminary data.</text>
</comment>
<evidence type="ECO:0000256" key="1">
    <source>
        <dbReference type="ARBA" id="ARBA00004308"/>
    </source>
</evidence>
<evidence type="ECO:0000313" key="10">
    <source>
        <dbReference type="Proteomes" id="UP000232323"/>
    </source>
</evidence>
<name>A0A250WU72_9CHLO</name>
<keyword evidence="10" id="KW-1185">Reference proteome</keyword>
<evidence type="ECO:0000259" key="8">
    <source>
        <dbReference type="PROSITE" id="PS50180"/>
    </source>
</evidence>
<dbReference type="InterPro" id="IPR013041">
    <property type="entry name" value="Clathrin_app_Ig-like_sf"/>
</dbReference>
<feature type="compositionally biased region" description="Pro residues" evidence="7">
    <location>
        <begin position="7"/>
        <end position="16"/>
    </location>
</feature>
<dbReference type="InterPro" id="IPR050840">
    <property type="entry name" value="Adaptor_Complx_Large_Subunit"/>
</dbReference>
<dbReference type="Pfam" id="PF02883">
    <property type="entry name" value="Alpha_adaptinC2"/>
    <property type="match status" value="1"/>
</dbReference>
<organism evidence="9 10">
    <name type="scientific">Chlamydomonas eustigma</name>
    <dbReference type="NCBI Taxonomy" id="1157962"/>
    <lineage>
        <taxon>Eukaryota</taxon>
        <taxon>Viridiplantae</taxon>
        <taxon>Chlorophyta</taxon>
        <taxon>core chlorophytes</taxon>
        <taxon>Chlorophyceae</taxon>
        <taxon>CS clade</taxon>
        <taxon>Chlamydomonadales</taxon>
        <taxon>Chlamydomonadaceae</taxon>
        <taxon>Chlamydomonas</taxon>
    </lineage>
</organism>
<evidence type="ECO:0000256" key="7">
    <source>
        <dbReference type="SAM" id="MobiDB-lite"/>
    </source>
</evidence>
<sequence>LLGGDPSPAPVTPSPPAASMADLLSGSPAAQPRLGVLESMAANGAEASAAFPSIIAYRHAASGVTVMFSFLKPAGNNALTEITATYVNEGQDQVTDFNLQAAVPKYMQLRLEPATSSVLPAGGSVPVYQKLYINNTMHGQKGLIMRLKLGFMTAAGMRLDEQTEVGNFPPGL</sequence>
<dbReference type="SMART" id="SM00809">
    <property type="entry name" value="Alpha_adaptinC2"/>
    <property type="match status" value="1"/>
</dbReference>
<protein>
    <recommendedName>
        <fullName evidence="8">GAE domain-containing protein</fullName>
    </recommendedName>
</protein>
<keyword evidence="3" id="KW-0813">Transport</keyword>
<evidence type="ECO:0000313" key="9">
    <source>
        <dbReference type="EMBL" id="GAX74371.1"/>
    </source>
</evidence>
<evidence type="ECO:0000256" key="3">
    <source>
        <dbReference type="ARBA" id="ARBA00022448"/>
    </source>
</evidence>
<dbReference type="PROSITE" id="PS50180">
    <property type="entry name" value="GAE"/>
    <property type="match status" value="1"/>
</dbReference>
<dbReference type="GO" id="GO:0005794">
    <property type="term" value="C:Golgi apparatus"/>
    <property type="evidence" value="ECO:0007669"/>
    <property type="project" value="UniProtKB-SubCell"/>
</dbReference>
<dbReference type="GO" id="GO:0016192">
    <property type="term" value="P:vesicle-mediated transport"/>
    <property type="evidence" value="ECO:0007669"/>
    <property type="project" value="InterPro"/>
</dbReference>
<dbReference type="AlphaFoldDB" id="A0A250WU72"/>
<dbReference type="Proteomes" id="UP000232323">
    <property type="component" value="Unassembled WGS sequence"/>
</dbReference>
<gene>
    <name evidence="9" type="ORF">CEUSTIGMA_g1819.t1</name>
</gene>
<keyword evidence="5" id="KW-0333">Golgi apparatus</keyword>
<dbReference type="Gene3D" id="2.60.40.1230">
    <property type="match status" value="1"/>
</dbReference>
<dbReference type="EMBL" id="BEGY01000007">
    <property type="protein sequence ID" value="GAX74371.1"/>
    <property type="molecule type" value="Genomic_DNA"/>
</dbReference>
<dbReference type="PANTHER" id="PTHR22780">
    <property type="entry name" value="ADAPTIN, ALPHA/GAMMA/EPSILON"/>
    <property type="match status" value="1"/>
</dbReference>
<dbReference type="GO" id="GO:0006886">
    <property type="term" value="P:intracellular protein transport"/>
    <property type="evidence" value="ECO:0007669"/>
    <property type="project" value="InterPro"/>
</dbReference>
<accession>A0A250WU72</accession>
<keyword evidence="6" id="KW-0472">Membrane</keyword>
<evidence type="ECO:0000256" key="6">
    <source>
        <dbReference type="ARBA" id="ARBA00023136"/>
    </source>
</evidence>
<evidence type="ECO:0000256" key="2">
    <source>
        <dbReference type="ARBA" id="ARBA00004555"/>
    </source>
</evidence>
<comment type="subcellular location">
    <subcellularLocation>
        <location evidence="1">Endomembrane system</location>
    </subcellularLocation>
    <subcellularLocation>
        <location evidence="2">Golgi apparatus</location>
    </subcellularLocation>
</comment>
<feature type="domain" description="GAE" evidence="8">
    <location>
        <begin position="49"/>
        <end position="169"/>
    </location>
</feature>
<evidence type="ECO:0000256" key="4">
    <source>
        <dbReference type="ARBA" id="ARBA00022927"/>
    </source>
</evidence>
<proteinExistence type="predicted"/>
<dbReference type="SUPFAM" id="SSF49348">
    <property type="entry name" value="Clathrin adaptor appendage domain"/>
    <property type="match status" value="1"/>
</dbReference>
<dbReference type="InterPro" id="IPR008152">
    <property type="entry name" value="Clathrin_a/b/g-adaptin_app_Ig"/>
</dbReference>
<feature type="region of interest" description="Disordered" evidence="7">
    <location>
        <begin position="1"/>
        <end position="24"/>
    </location>
</feature>
<evidence type="ECO:0000256" key="5">
    <source>
        <dbReference type="ARBA" id="ARBA00023034"/>
    </source>
</evidence>
<feature type="non-terminal residue" evidence="9">
    <location>
        <position position="1"/>
    </location>
</feature>
<reference evidence="9 10" key="1">
    <citation type="submission" date="2017-08" db="EMBL/GenBank/DDBJ databases">
        <title>Acidophilic green algal genome provides insights into adaptation to an acidic environment.</title>
        <authorList>
            <person name="Hirooka S."/>
            <person name="Hirose Y."/>
            <person name="Kanesaki Y."/>
            <person name="Higuchi S."/>
            <person name="Fujiwara T."/>
            <person name="Onuma R."/>
            <person name="Era A."/>
            <person name="Ohbayashi R."/>
            <person name="Uzuka A."/>
            <person name="Nozaki H."/>
            <person name="Yoshikawa H."/>
            <person name="Miyagishima S.Y."/>
        </authorList>
    </citation>
    <scope>NUCLEOTIDE SEQUENCE [LARGE SCALE GENOMIC DNA]</scope>
    <source>
        <strain evidence="9 10">NIES-2499</strain>
    </source>
</reference>
<dbReference type="InterPro" id="IPR008153">
    <property type="entry name" value="GAE_dom"/>
</dbReference>
<keyword evidence="4" id="KW-0653">Protein transport</keyword>
<dbReference type="OrthoDB" id="28053at2759"/>